<dbReference type="PANTHER" id="PTHR34142">
    <property type="entry name" value="ENDO-BETA-1,4-GLUCANASE A"/>
    <property type="match status" value="1"/>
</dbReference>
<dbReference type="EMBL" id="BIFT01000002">
    <property type="protein sequence ID" value="GCE30263.1"/>
    <property type="molecule type" value="Genomic_DNA"/>
</dbReference>
<dbReference type="InterPro" id="IPR001547">
    <property type="entry name" value="Glyco_hydro_5"/>
</dbReference>
<dbReference type="EC" id="3.2.1.4" evidence="2"/>
<sequence>MKLRMSRVFVRGGLLLLCTLLFILVPALSAAGEARASSNPAGILDILNLHVQGNQLLNGQGKSLRLLGVNRSGTEYMCASNAGIFDGPSDAASVDAIASWHVNTVRVPLNEDCWLGINGVQAAYGGVNYQKAIVKYVLLLNSRGIIPILDLHWTAPGTTIAIGQKPMTDRDHSLAFWKSVASVFKYDRSVIFDVFNEPYVSNWDCWKNGSSAPSTAPCSDADFAVAGTQSMVDTIRSTGAKNVIMLSGIGYANWVGGWLDAMPADPAHNLIASVHIYNFSGCKDTTCYDQIIGPVAAQVPVVMGELGENDCQHGFVDTAMNWADQHGVGYLGWSWSTYDCGSFPSLISNFDGTPTEFGLGFKNHLAVVANQ</sequence>
<dbReference type="GO" id="GO:0009251">
    <property type="term" value="P:glucan catabolic process"/>
    <property type="evidence" value="ECO:0007669"/>
    <property type="project" value="TreeGrafter"/>
</dbReference>
<accession>A0A402BFU4</accession>
<dbReference type="Proteomes" id="UP000287171">
    <property type="component" value="Unassembled WGS sequence"/>
</dbReference>
<dbReference type="InterPro" id="IPR018087">
    <property type="entry name" value="Glyco_hydro_5_CS"/>
</dbReference>
<evidence type="ECO:0000256" key="1">
    <source>
        <dbReference type="ARBA" id="ARBA00000966"/>
    </source>
</evidence>
<dbReference type="Pfam" id="PF00150">
    <property type="entry name" value="Cellulase"/>
    <property type="match status" value="1"/>
</dbReference>
<proteinExistence type="inferred from homology"/>
<evidence type="ECO:0000259" key="6">
    <source>
        <dbReference type="Pfam" id="PF00150"/>
    </source>
</evidence>
<evidence type="ECO:0000313" key="7">
    <source>
        <dbReference type="EMBL" id="GCE30263.1"/>
    </source>
</evidence>
<name>A0A402BFU4_9CHLR</name>
<dbReference type="PROSITE" id="PS00659">
    <property type="entry name" value="GLYCOSYL_HYDROL_F5"/>
    <property type="match status" value="1"/>
</dbReference>
<dbReference type="GO" id="GO:0008810">
    <property type="term" value="F:cellulase activity"/>
    <property type="evidence" value="ECO:0007669"/>
    <property type="project" value="UniProtKB-EC"/>
</dbReference>
<dbReference type="SUPFAM" id="SSF51445">
    <property type="entry name" value="(Trans)glycosidases"/>
    <property type="match status" value="1"/>
</dbReference>
<gene>
    <name evidence="7" type="ORF">KDA_57470</name>
</gene>
<reference evidence="8" key="1">
    <citation type="submission" date="2018-12" db="EMBL/GenBank/DDBJ databases">
        <title>Tengunoibacter tsumagoiensis gen. nov., sp. nov., Dictyobacter kobayashii sp. nov., D. alpinus sp. nov., and D. joshuensis sp. nov. and description of Dictyobacteraceae fam. nov. within the order Ktedonobacterales isolated from Tengu-no-mugimeshi.</title>
        <authorList>
            <person name="Wang C.M."/>
            <person name="Zheng Y."/>
            <person name="Sakai Y."/>
            <person name="Toyoda A."/>
            <person name="Minakuchi Y."/>
            <person name="Abe K."/>
            <person name="Yokota A."/>
            <person name="Yabe S."/>
        </authorList>
    </citation>
    <scope>NUCLEOTIDE SEQUENCE [LARGE SCALE GENOMIC DNA]</scope>
    <source>
        <strain evidence="8">Uno16</strain>
    </source>
</reference>
<dbReference type="InterPro" id="IPR017853">
    <property type="entry name" value="GH"/>
</dbReference>
<evidence type="ECO:0000256" key="5">
    <source>
        <dbReference type="RuleBase" id="RU361153"/>
    </source>
</evidence>
<protein>
    <recommendedName>
        <fullName evidence="2">cellulase</fullName>
        <ecNumber evidence="2">3.2.1.4</ecNumber>
    </recommendedName>
</protein>
<evidence type="ECO:0000256" key="2">
    <source>
        <dbReference type="ARBA" id="ARBA00012601"/>
    </source>
</evidence>
<dbReference type="RefSeq" id="WP_218027594.1">
    <property type="nucleotide sequence ID" value="NZ_BIFT01000002.1"/>
</dbReference>
<feature type="domain" description="Glycoside hydrolase family 5" evidence="6">
    <location>
        <begin position="89"/>
        <end position="338"/>
    </location>
</feature>
<dbReference type="PANTHER" id="PTHR34142:SF1">
    <property type="entry name" value="GLYCOSIDE HYDROLASE FAMILY 5 DOMAIN-CONTAINING PROTEIN"/>
    <property type="match status" value="1"/>
</dbReference>
<evidence type="ECO:0000313" key="8">
    <source>
        <dbReference type="Proteomes" id="UP000287171"/>
    </source>
</evidence>
<comment type="catalytic activity">
    <reaction evidence="1">
        <text>Endohydrolysis of (1-&gt;4)-beta-D-glucosidic linkages in cellulose, lichenin and cereal beta-D-glucans.</text>
        <dbReference type="EC" id="3.2.1.4"/>
    </reaction>
</comment>
<comment type="caution">
    <text evidence="7">The sequence shown here is derived from an EMBL/GenBank/DDBJ whole genome shotgun (WGS) entry which is preliminary data.</text>
</comment>
<keyword evidence="4 5" id="KW-0326">Glycosidase</keyword>
<keyword evidence="8" id="KW-1185">Reference proteome</keyword>
<keyword evidence="3 5" id="KW-0378">Hydrolase</keyword>
<dbReference type="AlphaFoldDB" id="A0A402BFU4"/>
<organism evidence="7 8">
    <name type="scientific">Dictyobacter alpinus</name>
    <dbReference type="NCBI Taxonomy" id="2014873"/>
    <lineage>
        <taxon>Bacteria</taxon>
        <taxon>Bacillati</taxon>
        <taxon>Chloroflexota</taxon>
        <taxon>Ktedonobacteria</taxon>
        <taxon>Ktedonobacterales</taxon>
        <taxon>Dictyobacteraceae</taxon>
        <taxon>Dictyobacter</taxon>
    </lineage>
</organism>
<dbReference type="Gene3D" id="3.20.20.80">
    <property type="entry name" value="Glycosidases"/>
    <property type="match status" value="1"/>
</dbReference>
<evidence type="ECO:0000256" key="4">
    <source>
        <dbReference type="ARBA" id="ARBA00023295"/>
    </source>
</evidence>
<evidence type="ECO:0000256" key="3">
    <source>
        <dbReference type="ARBA" id="ARBA00022801"/>
    </source>
</evidence>
<comment type="similarity">
    <text evidence="5">Belongs to the glycosyl hydrolase 5 (cellulase A) family.</text>
</comment>